<proteinExistence type="predicted"/>
<evidence type="ECO:0000313" key="2">
    <source>
        <dbReference type="Proteomes" id="UP001596143"/>
    </source>
</evidence>
<protein>
    <submittedName>
        <fullName evidence="1">DUF3243 domain-containing protein</fullName>
    </submittedName>
</protein>
<dbReference type="Gene3D" id="1.10.760.20">
    <property type="entry name" value="Protein of unknown function DUF3243"/>
    <property type="match status" value="1"/>
</dbReference>
<dbReference type="Proteomes" id="UP001596143">
    <property type="component" value="Unassembled WGS sequence"/>
</dbReference>
<dbReference type="EMBL" id="JBHSPF010000018">
    <property type="protein sequence ID" value="MFC5628146.1"/>
    <property type="molecule type" value="Genomic_DNA"/>
</dbReference>
<reference evidence="2" key="1">
    <citation type="journal article" date="2019" name="Int. J. Syst. Evol. Microbiol.">
        <title>The Global Catalogue of Microorganisms (GCM) 10K type strain sequencing project: providing services to taxonomists for standard genome sequencing and annotation.</title>
        <authorList>
            <consortium name="The Broad Institute Genomics Platform"/>
            <consortium name="The Broad Institute Genome Sequencing Center for Infectious Disease"/>
            <person name="Wu L."/>
            <person name="Ma J."/>
        </authorList>
    </citation>
    <scope>NUCLEOTIDE SEQUENCE [LARGE SCALE GENOMIC DNA]</scope>
    <source>
        <strain evidence="2">CGMCC 1.15790</strain>
    </source>
</reference>
<dbReference type="InterPro" id="IPR024702">
    <property type="entry name" value="Uncharacterised_YmfJ"/>
</dbReference>
<organism evidence="1 2">
    <name type="scientific">Aliibacillus thermotolerans</name>
    <dbReference type="NCBI Taxonomy" id="1834418"/>
    <lineage>
        <taxon>Bacteria</taxon>
        <taxon>Bacillati</taxon>
        <taxon>Bacillota</taxon>
        <taxon>Bacilli</taxon>
        <taxon>Bacillales</taxon>
        <taxon>Bacillaceae</taxon>
        <taxon>Aliibacillus</taxon>
    </lineage>
</organism>
<dbReference type="RefSeq" id="WP_270897943.1">
    <property type="nucleotide sequence ID" value="NZ_JBHSPF010000018.1"/>
</dbReference>
<gene>
    <name evidence="1" type="ORF">ACFPTR_04455</name>
</gene>
<name>A0ABW0U414_9BACI</name>
<dbReference type="InterPro" id="IPR021637">
    <property type="entry name" value="DUF3243"/>
</dbReference>
<dbReference type="Pfam" id="PF11588">
    <property type="entry name" value="DUF3243"/>
    <property type="match status" value="1"/>
</dbReference>
<evidence type="ECO:0000313" key="1">
    <source>
        <dbReference type="EMBL" id="MFC5628146.1"/>
    </source>
</evidence>
<dbReference type="InterPro" id="IPR038292">
    <property type="entry name" value="YmfJ/YflH_sf"/>
</dbReference>
<keyword evidence="2" id="KW-1185">Reference proteome</keyword>
<accession>A0ABW0U414</accession>
<comment type="caution">
    <text evidence="1">The sequence shown here is derived from an EMBL/GenBank/DDBJ whole genome shotgun (WGS) entry which is preliminary data.</text>
</comment>
<dbReference type="PIRSF" id="PIRSF004764">
    <property type="entry name" value="YmfJ"/>
    <property type="match status" value="1"/>
</dbReference>
<sequence length="85" mass="9712">MSVLDNWNEWKQFLDGKIDQAKEGGLSDQVISDIAYQVGEYLASEVDPKNEQERVMSDLWKAADPEEQKAIANVMVKLVQNENNR</sequence>